<proteinExistence type="predicted"/>
<feature type="domain" description="HTH araC/xylS-type" evidence="4">
    <location>
        <begin position="216"/>
        <end position="317"/>
    </location>
</feature>
<dbReference type="PANTHER" id="PTHR46796">
    <property type="entry name" value="HTH-TYPE TRANSCRIPTIONAL ACTIVATOR RHAS-RELATED"/>
    <property type="match status" value="1"/>
</dbReference>
<dbReference type="PANTHER" id="PTHR46796:SF6">
    <property type="entry name" value="ARAC SUBFAMILY"/>
    <property type="match status" value="1"/>
</dbReference>
<accession>A0A8H9LXK4</accession>
<dbReference type="GO" id="GO:0003700">
    <property type="term" value="F:DNA-binding transcription factor activity"/>
    <property type="evidence" value="ECO:0007669"/>
    <property type="project" value="InterPro"/>
</dbReference>
<reference evidence="7" key="4">
    <citation type="submission" date="2016-08" db="EMBL/GenBank/DDBJ databases">
        <title>Sequencing, assembly and comparative genomics of S. aureofaciens ATCC 10762.</title>
        <authorList>
            <person name="Gradnigo J.S."/>
            <person name="Johnson N."/>
            <person name="Somerville G.A."/>
        </authorList>
    </citation>
    <scope>NUCLEOTIDE SEQUENCE [LARGE SCALE GENOMIC DNA]</scope>
    <source>
        <strain evidence="7">ATCC 10762 / DSM 40127 / CCM 3239 / JCM 4008 / LMG 5968 / NBRC 12843 / NCIMB 8234 / A-377</strain>
    </source>
</reference>
<dbReference type="PRINTS" id="PR00032">
    <property type="entry name" value="HTHARAC"/>
</dbReference>
<dbReference type="InterPro" id="IPR018060">
    <property type="entry name" value="HTH_AraC"/>
</dbReference>
<reference evidence="6" key="3">
    <citation type="submission" date="2016-08" db="EMBL/GenBank/DDBJ databases">
        <title>Sequencing, Assembly and Comparative Genomics of S. aureofaciens ATCC 10762.</title>
        <authorList>
            <person name="Gradnigo J.S."/>
            <person name="Johnson N."/>
            <person name="Somerville G.A."/>
        </authorList>
    </citation>
    <scope>NUCLEOTIDE SEQUENCE [LARGE SCALE GENOMIC DNA]</scope>
    <source>
        <strain evidence="6">ATCC 10762</strain>
    </source>
</reference>
<evidence type="ECO:0000313" key="5">
    <source>
        <dbReference type="EMBL" id="GGU93676.1"/>
    </source>
</evidence>
<evidence type="ECO:0000256" key="1">
    <source>
        <dbReference type="ARBA" id="ARBA00023015"/>
    </source>
</evidence>
<dbReference type="SMART" id="SM00342">
    <property type="entry name" value="HTH_ARAC"/>
    <property type="match status" value="1"/>
</dbReference>
<dbReference type="Pfam" id="PF12833">
    <property type="entry name" value="HTH_18"/>
    <property type="match status" value="1"/>
</dbReference>
<evidence type="ECO:0000313" key="7">
    <source>
        <dbReference type="Proteomes" id="UP000037395"/>
    </source>
</evidence>
<dbReference type="AlphaFoldDB" id="A0A1E7N946"/>
<dbReference type="Proteomes" id="UP000610124">
    <property type="component" value="Unassembled WGS sequence"/>
</dbReference>
<dbReference type="Pfam" id="PF14525">
    <property type="entry name" value="AraC_binding_2"/>
    <property type="match status" value="1"/>
</dbReference>
<evidence type="ECO:0000256" key="2">
    <source>
        <dbReference type="ARBA" id="ARBA00023125"/>
    </source>
</evidence>
<evidence type="ECO:0000256" key="3">
    <source>
        <dbReference type="ARBA" id="ARBA00023163"/>
    </source>
</evidence>
<accession>A0A1E7N946</accession>
<dbReference type="SUPFAM" id="SSF46689">
    <property type="entry name" value="Homeodomain-like"/>
    <property type="match status" value="1"/>
</dbReference>
<name>A0A1E7N946_KITAU</name>
<dbReference type="KEGG" id="kau:B6264_23885"/>
<sequence>MSVILTAHTSATASPRDRAGHWRALVSGTFVPLDVIVHEDASPVGTITSRQLGRLRIAEVEAGPQTVSRSRRRISQGGAEFLTVTLQHRGTARLTQDGRQALVGPGGFTLADEGRPYLREHREHFRFTAFRLPKAALGVTDDELRTVTGTAFDGGSATAGLVAAYLKQLAAQPADLDPGTAHRLALTAADLLAALVHERGGLPARQLPEGTRSMLARVEDYVLRHLGEPDLSPARIAHANHISVRYLHKLFHTQGTTVSRWVQRQRLERCRRELSRPARAAPTISGVAARWGFVSTSHFSRSFRAAYGMSPREWQAMT</sequence>
<evidence type="ECO:0000259" key="4">
    <source>
        <dbReference type="PROSITE" id="PS01124"/>
    </source>
</evidence>
<dbReference type="InterPro" id="IPR009057">
    <property type="entry name" value="Homeodomain-like_sf"/>
</dbReference>
<dbReference type="InterPro" id="IPR035418">
    <property type="entry name" value="AraC-bd_2"/>
</dbReference>
<dbReference type="GeneID" id="97488381"/>
<gene>
    <name evidence="5" type="ORF">GCM10010502_53970</name>
    <name evidence="6" type="ORF">HS99_0005090</name>
</gene>
<dbReference type="EMBL" id="JPRF03000021">
    <property type="protein sequence ID" value="OEV37188.1"/>
    <property type="molecule type" value="Genomic_DNA"/>
</dbReference>
<dbReference type="Proteomes" id="UP000037395">
    <property type="component" value="Unassembled WGS sequence"/>
</dbReference>
<evidence type="ECO:0000313" key="6">
    <source>
        <dbReference type="EMBL" id="OEV37188.1"/>
    </source>
</evidence>
<dbReference type="RefSeq" id="WP_030556591.1">
    <property type="nucleotide sequence ID" value="NZ_BMUB01000015.1"/>
</dbReference>
<dbReference type="InterPro" id="IPR050204">
    <property type="entry name" value="AraC_XylS_family_regulators"/>
</dbReference>
<dbReference type="EMBL" id="BMUB01000015">
    <property type="protein sequence ID" value="GGU93676.1"/>
    <property type="molecule type" value="Genomic_DNA"/>
</dbReference>
<keyword evidence="7" id="KW-1185">Reference proteome</keyword>
<keyword evidence="2" id="KW-0238">DNA-binding</keyword>
<comment type="caution">
    <text evidence="6">The sequence shown here is derived from an EMBL/GenBank/DDBJ whole genome shotgun (WGS) entry which is preliminary data.</text>
</comment>
<dbReference type="InterPro" id="IPR020449">
    <property type="entry name" value="Tscrpt_reg_AraC-type_HTH"/>
</dbReference>
<reference evidence="5" key="1">
    <citation type="journal article" date="2014" name="Int. J. Syst. Evol. Microbiol.">
        <title>Complete genome sequence of Corynebacterium casei LMG S-19264T (=DSM 44701T), isolated from a smear-ripened cheese.</title>
        <authorList>
            <consortium name="US DOE Joint Genome Institute (JGI-PGF)"/>
            <person name="Walter F."/>
            <person name="Albersmeier A."/>
            <person name="Kalinowski J."/>
            <person name="Ruckert C."/>
        </authorList>
    </citation>
    <scope>NUCLEOTIDE SEQUENCE</scope>
    <source>
        <strain evidence="5">JCM 4434</strain>
    </source>
</reference>
<reference evidence="6 7" key="2">
    <citation type="submission" date="2014-07" db="EMBL/GenBank/DDBJ databases">
        <authorList>
            <person name="Zhang J.E."/>
            <person name="Yang H."/>
            <person name="Guo J."/>
            <person name="Deng Z."/>
            <person name="Luo H."/>
            <person name="Luo M."/>
            <person name="Zhao B."/>
        </authorList>
    </citation>
    <scope>NUCLEOTIDE SEQUENCE [LARGE SCALE GENOMIC DNA]</scope>
    <source>
        <strain evidence="6">ATCC 10762</strain>
        <strain evidence="7">ATCC 10762 / DSM 40127 / CCM 3239 / JCM 4008 / LMG 5968 / NBRC 12843 / NCIMB 8234 / A-377</strain>
    </source>
</reference>
<dbReference type="OrthoDB" id="9799345at2"/>
<keyword evidence="3" id="KW-0804">Transcription</keyword>
<dbReference type="Gene3D" id="1.10.10.60">
    <property type="entry name" value="Homeodomain-like"/>
    <property type="match status" value="1"/>
</dbReference>
<protein>
    <recommendedName>
        <fullName evidence="4">HTH araC/xylS-type domain-containing protein</fullName>
    </recommendedName>
</protein>
<reference evidence="5" key="5">
    <citation type="submission" date="2020-09" db="EMBL/GenBank/DDBJ databases">
        <authorList>
            <person name="Sun Q."/>
            <person name="Ohkuma M."/>
        </authorList>
    </citation>
    <scope>NUCLEOTIDE SEQUENCE</scope>
    <source>
        <strain evidence="5">JCM 4434</strain>
    </source>
</reference>
<organism evidence="6 7">
    <name type="scientific">Kitasatospora aureofaciens</name>
    <name type="common">Streptomyces aureofaciens</name>
    <dbReference type="NCBI Taxonomy" id="1894"/>
    <lineage>
        <taxon>Bacteria</taxon>
        <taxon>Bacillati</taxon>
        <taxon>Actinomycetota</taxon>
        <taxon>Actinomycetes</taxon>
        <taxon>Kitasatosporales</taxon>
        <taxon>Streptomycetaceae</taxon>
        <taxon>Kitasatospora</taxon>
    </lineage>
</organism>
<dbReference type="PROSITE" id="PS01124">
    <property type="entry name" value="HTH_ARAC_FAMILY_2"/>
    <property type="match status" value="1"/>
</dbReference>
<dbReference type="GO" id="GO:0043565">
    <property type="term" value="F:sequence-specific DNA binding"/>
    <property type="evidence" value="ECO:0007669"/>
    <property type="project" value="InterPro"/>
</dbReference>
<keyword evidence="1" id="KW-0805">Transcription regulation</keyword>